<dbReference type="AlphaFoldDB" id="A0A8X6FFI3"/>
<comment type="caution">
    <text evidence="1">The sequence shown here is derived from an EMBL/GenBank/DDBJ whole genome shotgun (WGS) entry which is preliminary data.</text>
</comment>
<organism evidence="1 2">
    <name type="scientific">Trichonephila clavata</name>
    <name type="common">Joro spider</name>
    <name type="synonym">Nephila clavata</name>
    <dbReference type="NCBI Taxonomy" id="2740835"/>
    <lineage>
        <taxon>Eukaryota</taxon>
        <taxon>Metazoa</taxon>
        <taxon>Ecdysozoa</taxon>
        <taxon>Arthropoda</taxon>
        <taxon>Chelicerata</taxon>
        <taxon>Arachnida</taxon>
        <taxon>Araneae</taxon>
        <taxon>Araneomorphae</taxon>
        <taxon>Entelegynae</taxon>
        <taxon>Araneoidea</taxon>
        <taxon>Nephilidae</taxon>
        <taxon>Trichonephila</taxon>
    </lineage>
</organism>
<accession>A0A8X6FFI3</accession>
<evidence type="ECO:0000313" key="2">
    <source>
        <dbReference type="Proteomes" id="UP000887116"/>
    </source>
</evidence>
<reference evidence="1" key="1">
    <citation type="submission" date="2020-07" db="EMBL/GenBank/DDBJ databases">
        <title>Multicomponent nature underlies the extraordinary mechanical properties of spider dragline silk.</title>
        <authorList>
            <person name="Kono N."/>
            <person name="Nakamura H."/>
            <person name="Mori M."/>
            <person name="Yoshida Y."/>
            <person name="Ohtoshi R."/>
            <person name="Malay A.D."/>
            <person name="Moran D.A.P."/>
            <person name="Tomita M."/>
            <person name="Numata K."/>
            <person name="Arakawa K."/>
        </authorList>
    </citation>
    <scope>NUCLEOTIDE SEQUENCE</scope>
</reference>
<gene>
    <name evidence="1" type="ORF">TNCT_604471</name>
</gene>
<dbReference type="Proteomes" id="UP000887116">
    <property type="component" value="Unassembled WGS sequence"/>
</dbReference>
<proteinExistence type="predicted"/>
<name>A0A8X6FFI3_TRICU</name>
<dbReference type="EMBL" id="BMAO01021899">
    <property type="protein sequence ID" value="GFQ78222.1"/>
    <property type="molecule type" value="Genomic_DNA"/>
</dbReference>
<protein>
    <submittedName>
        <fullName evidence="1">Uncharacterized protein</fullName>
    </submittedName>
</protein>
<evidence type="ECO:0000313" key="1">
    <source>
        <dbReference type="EMBL" id="GFQ78222.1"/>
    </source>
</evidence>
<sequence length="167" mass="19332">MQRGVSFPERKKRKNSVPGVQSLMIFKMCESLGINVQLATEERRITWIEKYYKYTKENISTPEIKSELIYPICKDLNNEVVLSAQMEKDNEALKPHLKKEKPLPIVPSVIVHEICQVLGLDTELNRMAEFPDFKIPKKMKKEIIPIVQSEKIFKFCEALNLKVALAN</sequence>
<keyword evidence="2" id="KW-1185">Reference proteome</keyword>